<comment type="caution">
    <text evidence="2">The sequence shown here is derived from an EMBL/GenBank/DDBJ whole genome shotgun (WGS) entry which is preliminary data.</text>
</comment>
<evidence type="ECO:0000313" key="2">
    <source>
        <dbReference type="EMBL" id="OIQ65736.1"/>
    </source>
</evidence>
<dbReference type="SUPFAM" id="SSF50331">
    <property type="entry name" value="MOP-like"/>
    <property type="match status" value="1"/>
</dbReference>
<name>A0A1J5P4S8_9ZZZZ</name>
<dbReference type="Pfam" id="PF08402">
    <property type="entry name" value="TOBE_2"/>
    <property type="match status" value="1"/>
</dbReference>
<dbReference type="GO" id="GO:0022857">
    <property type="term" value="F:transmembrane transporter activity"/>
    <property type="evidence" value="ECO:0007669"/>
    <property type="project" value="InterPro"/>
</dbReference>
<accession>A0A1J5P4S8</accession>
<feature type="domain" description="Transport-associated OB type 2" evidence="1">
    <location>
        <begin position="42"/>
        <end position="115"/>
    </location>
</feature>
<dbReference type="InterPro" id="IPR008995">
    <property type="entry name" value="Mo/tungstate-bd_C_term_dom"/>
</dbReference>
<reference evidence="2" key="1">
    <citation type="submission" date="2016-10" db="EMBL/GenBank/DDBJ databases">
        <title>Sequence of Gallionella enrichment culture.</title>
        <authorList>
            <person name="Poehlein A."/>
            <person name="Muehling M."/>
            <person name="Daniel R."/>
        </authorList>
    </citation>
    <scope>NUCLEOTIDE SEQUENCE</scope>
</reference>
<protein>
    <submittedName>
        <fullName evidence="2">TOBE domain protein</fullName>
    </submittedName>
</protein>
<dbReference type="AlphaFoldDB" id="A0A1J5P4S8"/>
<evidence type="ECO:0000259" key="1">
    <source>
        <dbReference type="Pfam" id="PF08402"/>
    </source>
</evidence>
<organism evidence="2">
    <name type="scientific">mine drainage metagenome</name>
    <dbReference type="NCBI Taxonomy" id="410659"/>
    <lineage>
        <taxon>unclassified sequences</taxon>
        <taxon>metagenomes</taxon>
        <taxon>ecological metagenomes</taxon>
    </lineage>
</organism>
<proteinExistence type="predicted"/>
<dbReference type="GO" id="GO:0005524">
    <property type="term" value="F:ATP binding"/>
    <property type="evidence" value="ECO:0007669"/>
    <property type="project" value="InterPro"/>
</dbReference>
<dbReference type="GO" id="GO:0043190">
    <property type="term" value="C:ATP-binding cassette (ABC) transporter complex"/>
    <property type="evidence" value="ECO:0007669"/>
    <property type="project" value="InterPro"/>
</dbReference>
<dbReference type="InterPro" id="IPR013611">
    <property type="entry name" value="Transp-assoc_OB_typ2"/>
</dbReference>
<sequence>MLRGRLEGFEGAFAVVAVGAARVKVSGVPLAGVARSVPVDLFVRPEHLAISEVTEACATDGTAVAHVYQGGYVDTYIECGRDRLLVRSAGHEAMTRWPTGSRVGLSITSGEGVAFV</sequence>
<dbReference type="EMBL" id="MLJW01007099">
    <property type="protein sequence ID" value="OIQ65736.1"/>
    <property type="molecule type" value="Genomic_DNA"/>
</dbReference>
<gene>
    <name evidence="2" type="ORF">GALL_527030</name>
</gene>